<evidence type="ECO:0000259" key="1">
    <source>
        <dbReference type="PROSITE" id="PS51918"/>
    </source>
</evidence>
<dbReference type="InterPro" id="IPR023404">
    <property type="entry name" value="rSAM_horseshoe"/>
</dbReference>
<dbReference type="PROSITE" id="PS51918">
    <property type="entry name" value="RADICAL_SAM"/>
    <property type="match status" value="1"/>
</dbReference>
<organism evidence="2 3">
    <name type="scientific">Sumerlaea chitinivorans</name>
    <dbReference type="NCBI Taxonomy" id="2250252"/>
    <lineage>
        <taxon>Bacteria</taxon>
        <taxon>Candidatus Sumerlaeota</taxon>
        <taxon>Candidatus Sumerlaeia</taxon>
        <taxon>Candidatus Sumerlaeales</taxon>
        <taxon>Candidatus Sumerlaeaceae</taxon>
        <taxon>Candidatus Sumerlaea</taxon>
    </lineage>
</organism>
<evidence type="ECO:0000313" key="3">
    <source>
        <dbReference type="Proteomes" id="UP000262583"/>
    </source>
</evidence>
<dbReference type="InterPro" id="IPR006638">
    <property type="entry name" value="Elp3/MiaA/NifB-like_rSAM"/>
</dbReference>
<dbReference type="NCBIfam" id="TIGR03960">
    <property type="entry name" value="rSAM_fuse_unch"/>
    <property type="match status" value="1"/>
</dbReference>
<dbReference type="Proteomes" id="UP000262583">
    <property type="component" value="Chromosome"/>
</dbReference>
<dbReference type="InterPro" id="IPR018768">
    <property type="entry name" value="DUF2344"/>
</dbReference>
<dbReference type="SUPFAM" id="SSF102114">
    <property type="entry name" value="Radical SAM enzymes"/>
    <property type="match status" value="1"/>
</dbReference>
<dbReference type="InterPro" id="IPR023862">
    <property type="entry name" value="CHP03960_rSAM"/>
</dbReference>
<feature type="domain" description="Radical SAM core" evidence="1">
    <location>
        <begin position="304"/>
        <end position="542"/>
    </location>
</feature>
<dbReference type="PANTHER" id="PTHR42731">
    <property type="entry name" value="SLL1084 PROTEIN"/>
    <property type="match status" value="1"/>
</dbReference>
<reference evidence="2 3" key="1">
    <citation type="submission" date="2018-05" db="EMBL/GenBank/DDBJ databases">
        <title>A metagenomic window into the 2 km-deep terrestrial subsurface aquifer revealed taxonomically and functionally diverse microbial community comprising novel uncultured bacterial lineages.</title>
        <authorList>
            <person name="Kadnikov V.V."/>
            <person name="Mardanov A.V."/>
            <person name="Beletsky A.V."/>
            <person name="Banks D."/>
            <person name="Pimenov N.V."/>
            <person name="Frank Y.A."/>
            <person name="Karnachuk O.V."/>
            <person name="Ravin N.V."/>
        </authorList>
    </citation>
    <scope>NUCLEOTIDE SEQUENCE [LARGE SCALE GENOMIC DNA]</scope>
    <source>
        <strain evidence="2">BY</strain>
    </source>
</reference>
<dbReference type="SFLD" id="SFLDG01082">
    <property type="entry name" value="B12-binding_domain_containing"/>
    <property type="match status" value="1"/>
</dbReference>
<name>A0A2Z4Y1W9_SUMC1</name>
<dbReference type="SMART" id="SM00729">
    <property type="entry name" value="Elp3"/>
    <property type="match status" value="1"/>
</dbReference>
<dbReference type="EMBL" id="CP030759">
    <property type="protein sequence ID" value="AXA35201.1"/>
    <property type="molecule type" value="Genomic_DNA"/>
</dbReference>
<dbReference type="NCBIfam" id="TIGR03936">
    <property type="entry name" value="sam_1_link_chp"/>
    <property type="match status" value="1"/>
</dbReference>
<dbReference type="InterPro" id="IPR045784">
    <property type="entry name" value="Radical_SAM_N2"/>
</dbReference>
<dbReference type="Pfam" id="PF19864">
    <property type="entry name" value="Radical_SAM_N2"/>
    <property type="match status" value="1"/>
</dbReference>
<dbReference type="Pfam" id="PF04055">
    <property type="entry name" value="Radical_SAM"/>
    <property type="match status" value="1"/>
</dbReference>
<proteinExistence type="predicted"/>
<sequence length="908" mass="103206">MSEMTPTRHDIMDRLAPYLLGVEKPGRYVGGELNTVVKPDDEVAVRVALAFPDVYEVGMSYHGFQILYELVNAVAEFQAERVYTPAPDFEAVLREHAIPLYTLETKRPLRETDVLAFSLPHELNYTNILTMLELGEVPVFSHDRTASDPIVIAGGHGAFNPEVLADFVDAFVIGDGEWALLQILETVKAWRKGQSPTGERQLVRYRGDGTRARRRAVPTFDSDEALNRRSWLREGAVSREDLLLSLAQIPGVYVPRFYECRYRPDGTLEKIVPTHPEVPAVVTKTNFDLRTHWGSVRPVVPLMRVVHDRFAIEIKRGCMTGCRFCQAGMITRPLRERSPQQILEIAREGIRNTGYEEISLLSLSSADYSQIIPLTRLLRAEFAQRGISLSLPSLRINAFDVELADEIGSVRKSGFTFAPEAGTERLRRVINKVVDEERFERTIEEVLKRGWRTLKFYFMCGLPTETQEDLDGIIRITEKAIELGKRYAGRNFQLNVSISPFVPKPQTPFQWHAQPTIEELERIYAYVESRLNKRYASLKKHNVYQSVIEGVLSRADRRVCSALYRAWQLGCRFDNWDESFRYDLWMQAFAETGIDPHWYACRERSRDEVLPWDHISASLGKDFLWKEKERSERAAVTTDCSTTKCAGCEACDFKEVKNILSAKEDGLVEELRREQKRKPEVPSPVSRIRFTYARRGALRYISHLDFARAVTLVLRRTELPLAYSHGFNPQARVQFAPPLPLGFLGEQELVDVWFTEPLLAEVALEAVRRIPLDGLEWLEASTVPLSAPALGADVVAADYRVAVGTDLIPPKLAERRIRDFLAAESWPIEIRKKDGTRRRDLKRSVQAIEWSATGSEVVFSVRMSFADNEHVNPVVALGHVLGLDLSARTHAARITLHLRSKPAPLLTA</sequence>
<dbReference type="Gene3D" id="3.80.30.20">
    <property type="entry name" value="tm_1862 like domain"/>
    <property type="match status" value="1"/>
</dbReference>
<dbReference type="GO" id="GO:0003824">
    <property type="term" value="F:catalytic activity"/>
    <property type="evidence" value="ECO:0007669"/>
    <property type="project" value="InterPro"/>
</dbReference>
<dbReference type="InterPro" id="IPR007197">
    <property type="entry name" value="rSAM"/>
</dbReference>
<dbReference type="InterPro" id="IPR058240">
    <property type="entry name" value="rSAM_sf"/>
</dbReference>
<dbReference type="AlphaFoldDB" id="A0A2Z4Y1W9"/>
<accession>A0A2Z4Y1W9</accession>
<dbReference type="SFLD" id="SFLDS00029">
    <property type="entry name" value="Radical_SAM"/>
    <property type="match status" value="1"/>
</dbReference>
<gene>
    <name evidence="2" type="ORF">BRCON_0424</name>
</gene>
<dbReference type="GO" id="GO:0051536">
    <property type="term" value="F:iron-sulfur cluster binding"/>
    <property type="evidence" value="ECO:0007669"/>
    <property type="project" value="InterPro"/>
</dbReference>
<evidence type="ECO:0000313" key="2">
    <source>
        <dbReference type="EMBL" id="AXA35201.1"/>
    </source>
</evidence>
<dbReference type="KEGG" id="schv:BRCON_0424"/>
<dbReference type="Pfam" id="PF10105">
    <property type="entry name" value="DUF2344"/>
    <property type="match status" value="1"/>
</dbReference>
<dbReference type="CDD" id="cd01335">
    <property type="entry name" value="Radical_SAM"/>
    <property type="match status" value="1"/>
</dbReference>
<protein>
    <submittedName>
        <fullName evidence="2">Fe-S oxidoreductase</fullName>
    </submittedName>
</protein>
<dbReference type="PANTHER" id="PTHR42731:SF1">
    <property type="entry name" value="RADICAL SAM DOMAIN PROTEIN"/>
    <property type="match status" value="1"/>
</dbReference>